<dbReference type="Pfam" id="PF05050">
    <property type="entry name" value="Methyltransf_21"/>
    <property type="match status" value="1"/>
</dbReference>
<proteinExistence type="predicted"/>
<evidence type="ECO:0000313" key="3">
    <source>
        <dbReference type="Proteomes" id="UP000440694"/>
    </source>
</evidence>
<dbReference type="InterPro" id="IPR029063">
    <property type="entry name" value="SAM-dependent_MTases_sf"/>
</dbReference>
<organism evidence="2 3">
    <name type="scientific">Hyphomicrobium album</name>
    <dbReference type="NCBI Taxonomy" id="2665159"/>
    <lineage>
        <taxon>Bacteria</taxon>
        <taxon>Pseudomonadati</taxon>
        <taxon>Pseudomonadota</taxon>
        <taxon>Alphaproteobacteria</taxon>
        <taxon>Hyphomicrobiales</taxon>
        <taxon>Hyphomicrobiaceae</taxon>
        <taxon>Hyphomicrobium</taxon>
    </lineage>
</organism>
<protein>
    <submittedName>
        <fullName evidence="2">FkbM family methyltransferase</fullName>
    </submittedName>
</protein>
<dbReference type="EMBL" id="WMBQ01000001">
    <property type="protein sequence ID" value="MTD93510.1"/>
    <property type="molecule type" value="Genomic_DNA"/>
</dbReference>
<reference evidence="2 3" key="1">
    <citation type="submission" date="2019-11" db="EMBL/GenBank/DDBJ databases">
        <title>Identification of a novel strain.</title>
        <authorList>
            <person name="Xu Q."/>
            <person name="Wang G."/>
        </authorList>
    </citation>
    <scope>NUCLEOTIDE SEQUENCE [LARGE SCALE GENOMIC DNA]</scope>
    <source>
        <strain evidence="3">xq</strain>
    </source>
</reference>
<dbReference type="RefSeq" id="WP_154738042.1">
    <property type="nucleotide sequence ID" value="NZ_WMBQ01000001.1"/>
</dbReference>
<gene>
    <name evidence="2" type="ORF">GIW81_04075</name>
</gene>
<dbReference type="GO" id="GO:0032259">
    <property type="term" value="P:methylation"/>
    <property type="evidence" value="ECO:0007669"/>
    <property type="project" value="UniProtKB-KW"/>
</dbReference>
<comment type="caution">
    <text evidence="2">The sequence shown here is derived from an EMBL/GenBank/DDBJ whole genome shotgun (WGS) entry which is preliminary data.</text>
</comment>
<dbReference type="InterPro" id="IPR006342">
    <property type="entry name" value="FkbM_mtfrase"/>
</dbReference>
<keyword evidence="3" id="KW-1185">Reference proteome</keyword>
<dbReference type="Gene3D" id="3.40.50.150">
    <property type="entry name" value="Vaccinia Virus protein VP39"/>
    <property type="match status" value="1"/>
</dbReference>
<dbReference type="GO" id="GO:0008168">
    <property type="term" value="F:methyltransferase activity"/>
    <property type="evidence" value="ECO:0007669"/>
    <property type="project" value="UniProtKB-KW"/>
</dbReference>
<dbReference type="InterPro" id="IPR052514">
    <property type="entry name" value="SAM-dependent_MTase"/>
</dbReference>
<keyword evidence="2" id="KW-0489">Methyltransferase</keyword>
<feature type="domain" description="Methyltransferase FkbM" evidence="1">
    <location>
        <begin position="98"/>
        <end position="244"/>
    </location>
</feature>
<sequence length="280" mass="30722">MTDAVAFAKKIVPARLHPLAQRIRLAVHRTTPRYRAWRYGKWPVLQCQIVYNKLGGYCMPHSSADRVASQLLLRGYVYEPDTIEYIAKYAKHGDVIHAGAFFGDFLPGISRACAPSCKIWAFEPDPENYRCALITILINDLRNVRLINAALGEKGGTCSLVTSDADGRALGELSYVAADQGSGPDRGDTVTAQVVSIDEVVPQDSVISVLHLDIEGYETNALAGALATIRRNRPLIIVETLPPKEWLAEFLFPLGYRIDGHLHKQNTVLVPTLSSAAAAE</sequence>
<evidence type="ECO:0000313" key="2">
    <source>
        <dbReference type="EMBL" id="MTD93510.1"/>
    </source>
</evidence>
<dbReference type="PANTHER" id="PTHR34203:SF15">
    <property type="entry name" value="SLL1173 PROTEIN"/>
    <property type="match status" value="1"/>
</dbReference>
<dbReference type="NCBIfam" id="TIGR01444">
    <property type="entry name" value="fkbM_fam"/>
    <property type="match status" value="1"/>
</dbReference>
<dbReference type="SUPFAM" id="SSF53335">
    <property type="entry name" value="S-adenosyl-L-methionine-dependent methyltransferases"/>
    <property type="match status" value="1"/>
</dbReference>
<dbReference type="AlphaFoldDB" id="A0A6I3KHP7"/>
<name>A0A6I3KHP7_9HYPH</name>
<accession>A0A6I3KHP7</accession>
<dbReference type="Proteomes" id="UP000440694">
    <property type="component" value="Unassembled WGS sequence"/>
</dbReference>
<dbReference type="PANTHER" id="PTHR34203">
    <property type="entry name" value="METHYLTRANSFERASE, FKBM FAMILY PROTEIN"/>
    <property type="match status" value="1"/>
</dbReference>
<evidence type="ECO:0000259" key="1">
    <source>
        <dbReference type="Pfam" id="PF05050"/>
    </source>
</evidence>
<keyword evidence="2" id="KW-0808">Transferase</keyword>